<dbReference type="Proteomes" id="UP001597102">
    <property type="component" value="Unassembled WGS sequence"/>
</dbReference>
<keyword evidence="2" id="KW-1185">Reference proteome</keyword>
<gene>
    <name evidence="1" type="ORF">ACFQ2F_11995</name>
</gene>
<name>A0ABW3JBI3_9HYPH</name>
<comment type="caution">
    <text evidence="1">The sequence shown here is derived from an EMBL/GenBank/DDBJ whole genome shotgun (WGS) entry which is preliminary data.</text>
</comment>
<proteinExistence type="predicted"/>
<protein>
    <submittedName>
        <fullName evidence="1">Uncharacterized protein</fullName>
    </submittedName>
</protein>
<sequence>MSPDDALSVIPDGLRNPLLTEYESIVQNYVEHRWKPSELSGGHFSEIVYTILDGYSGGTYASQPTKPPDFVGACRRLEQNADAPRSFQILIPRLLPALYEVRNNRGVGHTGGDVDPNHMDATFVLTSSNWVMSELVRVYHSLTTQQAQQVVDGLVERRIPLVWEGTNMRRVLDPKMNLRSQVLVLLATSPLETSTAELLKWTGYQNPTYFKKLLRDLHRQRLVELSKDEATVQILPPGSHQAGEIVRSANTAWGA</sequence>
<organism evidence="1 2">
    <name type="scientific">Methyloligella solikamskensis</name>
    <dbReference type="NCBI Taxonomy" id="1177756"/>
    <lineage>
        <taxon>Bacteria</taxon>
        <taxon>Pseudomonadati</taxon>
        <taxon>Pseudomonadota</taxon>
        <taxon>Alphaproteobacteria</taxon>
        <taxon>Hyphomicrobiales</taxon>
        <taxon>Hyphomicrobiaceae</taxon>
        <taxon>Methyloligella</taxon>
    </lineage>
</organism>
<dbReference type="RefSeq" id="WP_379090150.1">
    <property type="nucleotide sequence ID" value="NZ_JBHTJO010000001.1"/>
</dbReference>
<reference evidence="2" key="1">
    <citation type="journal article" date="2019" name="Int. J. Syst. Evol. Microbiol.">
        <title>The Global Catalogue of Microorganisms (GCM) 10K type strain sequencing project: providing services to taxonomists for standard genome sequencing and annotation.</title>
        <authorList>
            <consortium name="The Broad Institute Genomics Platform"/>
            <consortium name="The Broad Institute Genome Sequencing Center for Infectious Disease"/>
            <person name="Wu L."/>
            <person name="Ma J."/>
        </authorList>
    </citation>
    <scope>NUCLEOTIDE SEQUENCE [LARGE SCALE GENOMIC DNA]</scope>
    <source>
        <strain evidence="2">CCUG 61697</strain>
    </source>
</reference>
<evidence type="ECO:0000313" key="2">
    <source>
        <dbReference type="Proteomes" id="UP001597102"/>
    </source>
</evidence>
<evidence type="ECO:0000313" key="1">
    <source>
        <dbReference type="EMBL" id="MFD0987818.1"/>
    </source>
</evidence>
<dbReference type="EMBL" id="JBHTJO010000001">
    <property type="protein sequence ID" value="MFD0987818.1"/>
    <property type="molecule type" value="Genomic_DNA"/>
</dbReference>
<accession>A0ABW3JBI3</accession>